<dbReference type="PANTHER" id="PTHR43798:SF31">
    <property type="entry name" value="AB HYDROLASE SUPERFAMILY PROTEIN YCLE"/>
    <property type="match status" value="1"/>
</dbReference>
<feature type="domain" description="AB hydrolase-1" evidence="2">
    <location>
        <begin position="27"/>
        <end position="127"/>
    </location>
</feature>
<name>A0AAE2ZL62_9HYPH</name>
<dbReference type="InterPro" id="IPR029058">
    <property type="entry name" value="AB_hydrolase_fold"/>
</dbReference>
<keyword evidence="4" id="KW-1185">Reference proteome</keyword>
<dbReference type="RefSeq" id="WP_220229578.1">
    <property type="nucleotide sequence ID" value="NZ_JAICBX010000003.1"/>
</dbReference>
<dbReference type="PRINTS" id="PR00412">
    <property type="entry name" value="EPOXHYDRLASE"/>
</dbReference>
<dbReference type="InterPro" id="IPR050266">
    <property type="entry name" value="AB_hydrolase_sf"/>
</dbReference>
<dbReference type="InterPro" id="IPR000639">
    <property type="entry name" value="Epox_hydrolase-like"/>
</dbReference>
<comment type="caution">
    <text evidence="3">The sequence shown here is derived from an EMBL/GenBank/DDBJ whole genome shotgun (WGS) entry which is preliminary data.</text>
</comment>
<dbReference type="AlphaFoldDB" id="A0AAE2ZL62"/>
<dbReference type="GO" id="GO:0016020">
    <property type="term" value="C:membrane"/>
    <property type="evidence" value="ECO:0007669"/>
    <property type="project" value="TreeGrafter"/>
</dbReference>
<dbReference type="InterPro" id="IPR000073">
    <property type="entry name" value="AB_hydrolase_1"/>
</dbReference>
<evidence type="ECO:0000313" key="3">
    <source>
        <dbReference type="EMBL" id="MBW8638854.1"/>
    </source>
</evidence>
<dbReference type="Proteomes" id="UP001196509">
    <property type="component" value="Unassembled WGS sequence"/>
</dbReference>
<accession>A0AAE2ZL62</accession>
<keyword evidence="1 3" id="KW-0378">Hydrolase</keyword>
<organism evidence="3 4">
    <name type="scientific">Flavimaribacter sediminis</name>
    <dbReference type="NCBI Taxonomy" id="2865987"/>
    <lineage>
        <taxon>Bacteria</taxon>
        <taxon>Pseudomonadati</taxon>
        <taxon>Pseudomonadota</taxon>
        <taxon>Alphaproteobacteria</taxon>
        <taxon>Hyphomicrobiales</taxon>
        <taxon>Rhizobiaceae</taxon>
        <taxon>Flavimaribacter</taxon>
    </lineage>
</organism>
<sequence length="281" mass="31591">MDQESVRTFTTSDGVALNFLDTGSGMPLVMLHGWSQCLEEFRFQIEALRGRNRVIALDQRGHGGSEKPHYGYRVSRLAQDLRELLEFLEIDEAALLGHSMGCSVIWAYLDQYGASRVDRLVLVDEPPCLAINPYWEQEKIDETGSAFQPTMAFEVAHRLAGEDGEQATREMIRSMFTSGAPPETIQWVIDKNLLMPRDLAARLLLSNIFNDWRDVIPRIVVPSLVIGGEASVVSPRATRWIAENIVGSRLEMFSEAEGGSHFMFIENPDRFNRVVGSFLGQ</sequence>
<evidence type="ECO:0000259" key="2">
    <source>
        <dbReference type="Pfam" id="PF00561"/>
    </source>
</evidence>
<reference evidence="3" key="1">
    <citation type="submission" date="2021-08" db="EMBL/GenBank/DDBJ databases">
        <title>Hoeflea bacterium WL0058 sp. nov., isolated from the sediment.</title>
        <authorList>
            <person name="Wang L."/>
            <person name="Zhang D."/>
        </authorList>
    </citation>
    <scope>NUCLEOTIDE SEQUENCE</scope>
    <source>
        <strain evidence="3">WL0058</strain>
    </source>
</reference>
<gene>
    <name evidence="3" type="ORF">K1W69_16780</name>
</gene>
<evidence type="ECO:0000256" key="1">
    <source>
        <dbReference type="ARBA" id="ARBA00022801"/>
    </source>
</evidence>
<proteinExistence type="predicted"/>
<protein>
    <submittedName>
        <fullName evidence="3">Alpha/beta hydrolase</fullName>
    </submittedName>
</protein>
<dbReference type="Gene3D" id="3.40.50.1820">
    <property type="entry name" value="alpha/beta hydrolase"/>
    <property type="match status" value="1"/>
</dbReference>
<dbReference type="GO" id="GO:0016787">
    <property type="term" value="F:hydrolase activity"/>
    <property type="evidence" value="ECO:0007669"/>
    <property type="project" value="UniProtKB-KW"/>
</dbReference>
<dbReference type="PANTHER" id="PTHR43798">
    <property type="entry name" value="MONOACYLGLYCEROL LIPASE"/>
    <property type="match status" value="1"/>
</dbReference>
<dbReference type="EMBL" id="JAICBX010000003">
    <property type="protein sequence ID" value="MBW8638854.1"/>
    <property type="molecule type" value="Genomic_DNA"/>
</dbReference>
<evidence type="ECO:0000313" key="4">
    <source>
        <dbReference type="Proteomes" id="UP001196509"/>
    </source>
</evidence>
<dbReference type="SUPFAM" id="SSF53474">
    <property type="entry name" value="alpha/beta-Hydrolases"/>
    <property type="match status" value="1"/>
</dbReference>
<dbReference type="Pfam" id="PF00561">
    <property type="entry name" value="Abhydrolase_1"/>
    <property type="match status" value="1"/>
</dbReference>